<comment type="caution">
    <text evidence="2">The sequence shown here is derived from an EMBL/GenBank/DDBJ whole genome shotgun (WGS) entry which is preliminary data.</text>
</comment>
<protein>
    <submittedName>
        <fullName evidence="2">Uncharacterized protein</fullName>
    </submittedName>
</protein>
<feature type="compositionally biased region" description="Basic and acidic residues" evidence="1">
    <location>
        <begin position="66"/>
        <end position="83"/>
    </location>
</feature>
<dbReference type="GeneID" id="65093477"/>
<sequence length="121" mass="14217">MHDLAVFDIPTMEEVPPDSLFNFKKARQWSYHKPSWRYCHAMKPYLDHARSELRFGDVEVDDISDDDKPLDSKARRSPLDTRTMEDRPAIMAALCWARQLADVHGDQETEELVQPDLYLWP</sequence>
<evidence type="ECO:0000313" key="2">
    <source>
        <dbReference type="EMBL" id="CVL08108.1"/>
    </source>
</evidence>
<dbReference type="VEuPathDB" id="FungiDB:FMAN_14228"/>
<proteinExistence type="predicted"/>
<dbReference type="RefSeq" id="XP_041690896.1">
    <property type="nucleotide sequence ID" value="XM_041825525.1"/>
</dbReference>
<organism evidence="2 3">
    <name type="scientific">Fusarium mangiferae</name>
    <name type="common">Mango malformation disease fungus</name>
    <dbReference type="NCBI Taxonomy" id="192010"/>
    <lineage>
        <taxon>Eukaryota</taxon>
        <taxon>Fungi</taxon>
        <taxon>Dikarya</taxon>
        <taxon>Ascomycota</taxon>
        <taxon>Pezizomycotina</taxon>
        <taxon>Sordariomycetes</taxon>
        <taxon>Hypocreomycetidae</taxon>
        <taxon>Hypocreales</taxon>
        <taxon>Nectriaceae</taxon>
        <taxon>Fusarium</taxon>
        <taxon>Fusarium fujikuroi species complex</taxon>
    </lineage>
</organism>
<reference evidence="3" key="1">
    <citation type="journal article" date="2016" name="Genome Biol. Evol.">
        <title>Comparative 'omics' of the Fusarium fujikuroi species complex highlights differences in genetic potential and metabolite synthesis.</title>
        <authorList>
            <person name="Niehaus E.-M."/>
            <person name="Muensterkoetter M."/>
            <person name="Proctor R.H."/>
            <person name="Brown D.W."/>
            <person name="Sharon A."/>
            <person name="Idan Y."/>
            <person name="Oren-Young L."/>
            <person name="Sieber C.M."/>
            <person name="Novak O."/>
            <person name="Pencik A."/>
            <person name="Tarkowska D."/>
            <person name="Hromadova K."/>
            <person name="Freeman S."/>
            <person name="Maymon M."/>
            <person name="Elazar M."/>
            <person name="Youssef S.A."/>
            <person name="El-Shabrawy E.S.M."/>
            <person name="Shalaby A.B.A."/>
            <person name="Houterman P."/>
            <person name="Brock N.L."/>
            <person name="Burkhardt I."/>
            <person name="Tsavkelova E.A."/>
            <person name="Dickschat J.S."/>
            <person name="Galuszka P."/>
            <person name="Gueldener U."/>
            <person name="Tudzynski B."/>
        </authorList>
    </citation>
    <scope>NUCLEOTIDE SEQUENCE [LARGE SCALE GENOMIC DNA]</scope>
    <source>
        <strain evidence="3">MRC7560</strain>
    </source>
</reference>
<dbReference type="EMBL" id="FCQH01000022">
    <property type="protein sequence ID" value="CVL08108.1"/>
    <property type="molecule type" value="Genomic_DNA"/>
</dbReference>
<name>A0A1L7UBL3_FUSMA</name>
<gene>
    <name evidence="2" type="ORF">FMAN_14228</name>
</gene>
<evidence type="ECO:0000256" key="1">
    <source>
        <dbReference type="SAM" id="MobiDB-lite"/>
    </source>
</evidence>
<accession>A0A1L7UBL3</accession>
<evidence type="ECO:0000313" key="3">
    <source>
        <dbReference type="Proteomes" id="UP000184255"/>
    </source>
</evidence>
<dbReference type="AlphaFoldDB" id="A0A1L7UBL3"/>
<keyword evidence="3" id="KW-1185">Reference proteome</keyword>
<dbReference type="Proteomes" id="UP000184255">
    <property type="component" value="Unassembled WGS sequence"/>
</dbReference>
<feature type="region of interest" description="Disordered" evidence="1">
    <location>
        <begin position="61"/>
        <end position="83"/>
    </location>
</feature>